<sequence>MPFSIRIDLLGHFLLQVCSLRASGLRSLLLITLGLDNFQGCSLNRLHYNGVNLSCSALNRLLLSSLLVYSAVQLRPVKLHRLSLHLLACLRLPVDKVEHLLISPREPRAMAGINLKTRKVTNLSSTQEQRNKRKKRSRTALVSKENRSFIRFPQLTRPHMHQKRRARRHDEQNIDEAGTTEKITYFTTILPLQQGPPQYSSHFSGP</sequence>
<reference evidence="3" key="1">
    <citation type="submission" date="2021-01" db="EMBL/GenBank/DDBJ databases">
        <authorList>
            <person name="Corre E."/>
            <person name="Pelletier E."/>
            <person name="Niang G."/>
            <person name="Scheremetjew M."/>
            <person name="Finn R."/>
            <person name="Kale V."/>
            <person name="Holt S."/>
            <person name="Cochrane G."/>
            <person name="Meng A."/>
            <person name="Brown T."/>
            <person name="Cohen L."/>
        </authorList>
    </citation>
    <scope>NUCLEOTIDE SEQUENCE</scope>
    <source>
        <strain evidence="3">CCMP 769</strain>
    </source>
</reference>
<evidence type="ECO:0000313" key="3">
    <source>
        <dbReference type="EMBL" id="CAE0034414.1"/>
    </source>
</evidence>
<name>A0A7S2ZC73_9RHOD</name>
<feature type="signal peptide" evidence="2">
    <location>
        <begin position="1"/>
        <end position="19"/>
    </location>
</feature>
<dbReference type="AlphaFoldDB" id="A0A7S2ZC73"/>
<dbReference type="EMBL" id="HBHW01003328">
    <property type="protein sequence ID" value="CAE0034414.1"/>
    <property type="molecule type" value="Transcribed_RNA"/>
</dbReference>
<keyword evidence="2" id="KW-0732">Signal</keyword>
<protein>
    <submittedName>
        <fullName evidence="3">Uncharacterized protein</fullName>
    </submittedName>
</protein>
<feature type="region of interest" description="Disordered" evidence="1">
    <location>
        <begin position="157"/>
        <end position="178"/>
    </location>
</feature>
<organism evidence="3">
    <name type="scientific">Rhodosorus marinus</name>
    <dbReference type="NCBI Taxonomy" id="101924"/>
    <lineage>
        <taxon>Eukaryota</taxon>
        <taxon>Rhodophyta</taxon>
        <taxon>Stylonematophyceae</taxon>
        <taxon>Stylonematales</taxon>
        <taxon>Stylonemataceae</taxon>
        <taxon>Rhodosorus</taxon>
    </lineage>
</organism>
<feature type="compositionally biased region" description="Basic residues" evidence="1">
    <location>
        <begin position="158"/>
        <end position="167"/>
    </location>
</feature>
<evidence type="ECO:0000256" key="2">
    <source>
        <dbReference type="SAM" id="SignalP"/>
    </source>
</evidence>
<proteinExistence type="predicted"/>
<evidence type="ECO:0000256" key="1">
    <source>
        <dbReference type="SAM" id="MobiDB-lite"/>
    </source>
</evidence>
<gene>
    <name evidence="3" type="ORF">RMAR00112_LOCUS2360</name>
</gene>
<feature type="chain" id="PRO_5030783278" evidence="2">
    <location>
        <begin position="20"/>
        <end position="206"/>
    </location>
</feature>
<accession>A0A7S2ZC73</accession>